<dbReference type="InterPro" id="IPR041657">
    <property type="entry name" value="HTH_17"/>
</dbReference>
<evidence type="ECO:0000313" key="3">
    <source>
        <dbReference type="EMBL" id="QNG53729.1"/>
    </source>
</evidence>
<organism evidence="3 4">
    <name type="scientific">Pseudonocardia petroleophila</name>
    <dbReference type="NCBI Taxonomy" id="37331"/>
    <lineage>
        <taxon>Bacteria</taxon>
        <taxon>Bacillati</taxon>
        <taxon>Actinomycetota</taxon>
        <taxon>Actinomycetes</taxon>
        <taxon>Pseudonocardiales</taxon>
        <taxon>Pseudonocardiaceae</taxon>
        <taxon>Pseudonocardia</taxon>
    </lineage>
</organism>
<feature type="domain" description="Helix-turn-helix" evidence="2">
    <location>
        <begin position="33"/>
        <end position="79"/>
    </location>
</feature>
<feature type="compositionally biased region" description="Basic and acidic residues" evidence="1">
    <location>
        <begin position="1"/>
        <end position="17"/>
    </location>
</feature>
<accession>A0A7G7MLR8</accession>
<evidence type="ECO:0000313" key="4">
    <source>
        <dbReference type="Proteomes" id="UP000515728"/>
    </source>
</evidence>
<feature type="region of interest" description="Disordered" evidence="1">
    <location>
        <begin position="1"/>
        <end position="31"/>
    </location>
</feature>
<protein>
    <submittedName>
        <fullName evidence="3">Helix-turn-helix domain-containing protein</fullName>
    </submittedName>
</protein>
<dbReference type="Proteomes" id="UP000515728">
    <property type="component" value="Chromosome"/>
</dbReference>
<name>A0A7G7MLR8_9PSEU</name>
<reference evidence="3 4" key="1">
    <citation type="submission" date="2020-08" db="EMBL/GenBank/DDBJ databases">
        <authorList>
            <person name="Mo P."/>
        </authorList>
    </citation>
    <scope>NUCLEOTIDE SEQUENCE [LARGE SCALE GENOMIC DNA]</scope>
    <source>
        <strain evidence="3 4">CGMCC 4.1532</strain>
    </source>
</reference>
<dbReference type="EMBL" id="CP060131">
    <property type="protein sequence ID" value="QNG53729.1"/>
    <property type="molecule type" value="Genomic_DNA"/>
</dbReference>
<evidence type="ECO:0000256" key="1">
    <source>
        <dbReference type="SAM" id="MobiDB-lite"/>
    </source>
</evidence>
<dbReference type="AlphaFoldDB" id="A0A7G7MLR8"/>
<sequence>MHGHRDAGVAGQPEERAVSNNRTDQPAVKRPSFYTAAETAEILRLDESTLYRHLRNGTFPGLKIGGRYVVPGAVLDRLVDDVLVTGRCVDLGAWTEQWRHDQIAALGRVAAANVELPGGVA</sequence>
<proteinExistence type="predicted"/>
<gene>
    <name evidence="3" type="ORF">H6H00_07260</name>
</gene>
<keyword evidence="4" id="KW-1185">Reference proteome</keyword>
<dbReference type="KEGG" id="ppel:H6H00_07260"/>
<evidence type="ECO:0000259" key="2">
    <source>
        <dbReference type="Pfam" id="PF12728"/>
    </source>
</evidence>
<dbReference type="Pfam" id="PF12728">
    <property type="entry name" value="HTH_17"/>
    <property type="match status" value="1"/>
</dbReference>